<dbReference type="InterPro" id="IPR045864">
    <property type="entry name" value="aa-tRNA-synth_II/BPL/LPL"/>
</dbReference>
<proteinExistence type="predicted"/>
<dbReference type="AlphaFoldDB" id="A0A317SCW5"/>
<feature type="non-terminal residue" evidence="1">
    <location>
        <position position="1"/>
    </location>
</feature>
<gene>
    <name evidence="1" type="ORF">C7212DRAFT_228267</name>
</gene>
<keyword evidence="2" id="KW-1185">Reference proteome</keyword>
<dbReference type="OrthoDB" id="10267474at2759"/>
<dbReference type="Gene3D" id="3.30.930.10">
    <property type="entry name" value="Bira Bifunctional Protein, Domain 2"/>
    <property type="match status" value="1"/>
</dbReference>
<organism evidence="1 2">
    <name type="scientific">Tuber magnatum</name>
    <name type="common">white Piedmont truffle</name>
    <dbReference type="NCBI Taxonomy" id="42249"/>
    <lineage>
        <taxon>Eukaryota</taxon>
        <taxon>Fungi</taxon>
        <taxon>Dikarya</taxon>
        <taxon>Ascomycota</taxon>
        <taxon>Pezizomycotina</taxon>
        <taxon>Pezizomycetes</taxon>
        <taxon>Pezizales</taxon>
        <taxon>Tuberaceae</taxon>
        <taxon>Tuber</taxon>
    </lineage>
</organism>
<evidence type="ECO:0000313" key="2">
    <source>
        <dbReference type="Proteomes" id="UP000246991"/>
    </source>
</evidence>
<dbReference type="EMBL" id="PYWC01000108">
    <property type="protein sequence ID" value="PWW72333.1"/>
    <property type="molecule type" value="Genomic_DNA"/>
</dbReference>
<comment type="caution">
    <text evidence="1">The sequence shown here is derived from an EMBL/GenBank/DDBJ whole genome shotgun (WGS) entry which is preliminary data.</text>
</comment>
<reference evidence="1 2" key="1">
    <citation type="submission" date="2018-03" db="EMBL/GenBank/DDBJ databases">
        <title>Genomes of Pezizomycetes fungi and the evolution of truffles.</title>
        <authorList>
            <person name="Murat C."/>
            <person name="Payen T."/>
            <person name="Noel B."/>
            <person name="Kuo A."/>
            <person name="Martin F.M."/>
        </authorList>
    </citation>
    <scope>NUCLEOTIDE SEQUENCE [LARGE SCALE GENOMIC DNA]</scope>
    <source>
        <strain evidence="1">091103-1</strain>
    </source>
</reference>
<sequence>GASKLALSTISSEELWQRSGRLEKGLGELFRFEDRKDEITQATAAEALSNKYDILAPLSLC</sequence>
<dbReference type="SUPFAM" id="SSF55681">
    <property type="entry name" value="Class II aaRS and biotin synthetases"/>
    <property type="match status" value="1"/>
</dbReference>
<dbReference type="Proteomes" id="UP000246991">
    <property type="component" value="Unassembled WGS sequence"/>
</dbReference>
<evidence type="ECO:0000313" key="1">
    <source>
        <dbReference type="EMBL" id="PWW72333.1"/>
    </source>
</evidence>
<protein>
    <submittedName>
        <fullName evidence="1">Uncharacterized protein</fullName>
    </submittedName>
</protein>
<accession>A0A317SCW5</accession>
<dbReference type="STRING" id="42249.A0A317SCW5"/>
<name>A0A317SCW5_9PEZI</name>